<keyword evidence="2" id="KW-0805">Transcription regulation</keyword>
<keyword evidence="4" id="KW-0804">Transcription</keyword>
<accession>A0A285BU28</accession>
<evidence type="ECO:0000313" key="8">
    <source>
        <dbReference type="Proteomes" id="UP000242498"/>
    </source>
</evidence>
<evidence type="ECO:0000259" key="5">
    <source>
        <dbReference type="Pfam" id="PF04542"/>
    </source>
</evidence>
<evidence type="ECO:0000256" key="1">
    <source>
        <dbReference type="ARBA" id="ARBA00010641"/>
    </source>
</evidence>
<dbReference type="GO" id="GO:0003677">
    <property type="term" value="F:DNA binding"/>
    <property type="evidence" value="ECO:0007669"/>
    <property type="project" value="InterPro"/>
</dbReference>
<dbReference type="InterPro" id="IPR007627">
    <property type="entry name" value="RNA_pol_sigma70_r2"/>
</dbReference>
<dbReference type="InterPro" id="IPR036388">
    <property type="entry name" value="WH-like_DNA-bd_sf"/>
</dbReference>
<evidence type="ECO:0000256" key="4">
    <source>
        <dbReference type="ARBA" id="ARBA00023163"/>
    </source>
</evidence>
<dbReference type="PANTHER" id="PTHR43133">
    <property type="entry name" value="RNA POLYMERASE ECF-TYPE SIGMA FACTO"/>
    <property type="match status" value="1"/>
</dbReference>
<dbReference type="NCBIfam" id="TIGR02937">
    <property type="entry name" value="sigma70-ECF"/>
    <property type="match status" value="1"/>
</dbReference>
<evidence type="ECO:0000313" key="7">
    <source>
        <dbReference type="EMBL" id="SNX58807.1"/>
    </source>
</evidence>
<dbReference type="Pfam" id="PF04542">
    <property type="entry name" value="Sigma70_r2"/>
    <property type="match status" value="1"/>
</dbReference>
<dbReference type="InterPro" id="IPR013325">
    <property type="entry name" value="RNA_pol_sigma_r2"/>
</dbReference>
<sequence>MMMPVENWTQELSTLFIINRVQLRRAAYKILGDWDLSDDIVQDAYIKVTEVSAMQNVKQPLAYLFQVVRNLAIDRYRRGIFETELFKSEEEGLFVQALTGMPETNAINRQHLTLMAQALAKLPERTKRVFMLYRLDGYTHRMIADELNISTSLANILIHEATEHCKGILLK</sequence>
<gene>
    <name evidence="7" type="ORF">SAMN06296273_0274</name>
</gene>
<dbReference type="InterPro" id="IPR013249">
    <property type="entry name" value="RNA_pol_sigma70_r4_t2"/>
</dbReference>
<dbReference type="InterPro" id="IPR014284">
    <property type="entry name" value="RNA_pol_sigma-70_dom"/>
</dbReference>
<comment type="similarity">
    <text evidence="1">Belongs to the sigma-70 factor family. ECF subfamily.</text>
</comment>
<evidence type="ECO:0000256" key="3">
    <source>
        <dbReference type="ARBA" id="ARBA00023082"/>
    </source>
</evidence>
<dbReference type="OrthoDB" id="9783733at2"/>
<dbReference type="Gene3D" id="1.10.1740.10">
    <property type="match status" value="1"/>
</dbReference>
<evidence type="ECO:0000259" key="6">
    <source>
        <dbReference type="Pfam" id="PF08281"/>
    </source>
</evidence>
<dbReference type="PANTHER" id="PTHR43133:SF63">
    <property type="entry name" value="RNA POLYMERASE SIGMA FACTOR FECI-RELATED"/>
    <property type="match status" value="1"/>
</dbReference>
<dbReference type="AlphaFoldDB" id="A0A285BU28"/>
<organism evidence="7 8">
    <name type="scientific">Nitrosomonas ureae</name>
    <dbReference type="NCBI Taxonomy" id="44577"/>
    <lineage>
        <taxon>Bacteria</taxon>
        <taxon>Pseudomonadati</taxon>
        <taxon>Pseudomonadota</taxon>
        <taxon>Betaproteobacteria</taxon>
        <taxon>Nitrosomonadales</taxon>
        <taxon>Nitrosomonadaceae</taxon>
        <taxon>Nitrosomonas</taxon>
    </lineage>
</organism>
<dbReference type="GO" id="GO:0006352">
    <property type="term" value="P:DNA-templated transcription initiation"/>
    <property type="evidence" value="ECO:0007669"/>
    <property type="project" value="InterPro"/>
</dbReference>
<feature type="domain" description="RNA polymerase sigma factor 70 region 4 type 2" evidence="6">
    <location>
        <begin position="115"/>
        <end position="165"/>
    </location>
</feature>
<dbReference type="RefSeq" id="WP_096291679.1">
    <property type="nucleotide sequence ID" value="NZ_LT907782.1"/>
</dbReference>
<dbReference type="SUPFAM" id="SSF88659">
    <property type="entry name" value="Sigma3 and sigma4 domains of RNA polymerase sigma factors"/>
    <property type="match status" value="1"/>
</dbReference>
<dbReference type="InterPro" id="IPR039425">
    <property type="entry name" value="RNA_pol_sigma-70-like"/>
</dbReference>
<feature type="domain" description="RNA polymerase sigma-70 region 2" evidence="5">
    <location>
        <begin position="19"/>
        <end position="78"/>
    </location>
</feature>
<keyword evidence="3" id="KW-0731">Sigma factor</keyword>
<protein>
    <submittedName>
        <fullName evidence="7">RNA polymerase sigma-70 factor, ECF subfamily</fullName>
    </submittedName>
</protein>
<dbReference type="SUPFAM" id="SSF88946">
    <property type="entry name" value="Sigma2 domain of RNA polymerase sigma factors"/>
    <property type="match status" value="1"/>
</dbReference>
<dbReference type="InterPro" id="IPR013324">
    <property type="entry name" value="RNA_pol_sigma_r3/r4-like"/>
</dbReference>
<proteinExistence type="inferred from homology"/>
<dbReference type="Proteomes" id="UP000242498">
    <property type="component" value="Chromosome I"/>
</dbReference>
<dbReference type="Pfam" id="PF08281">
    <property type="entry name" value="Sigma70_r4_2"/>
    <property type="match status" value="1"/>
</dbReference>
<name>A0A285BU28_9PROT</name>
<evidence type="ECO:0000256" key="2">
    <source>
        <dbReference type="ARBA" id="ARBA00023015"/>
    </source>
</evidence>
<reference evidence="7 8" key="1">
    <citation type="submission" date="2017-08" db="EMBL/GenBank/DDBJ databases">
        <authorList>
            <person name="de Groot N.N."/>
        </authorList>
    </citation>
    <scope>NUCLEOTIDE SEQUENCE [LARGE SCALE GENOMIC DNA]</scope>
    <source>
        <strain evidence="7 8">Nm15</strain>
    </source>
</reference>
<dbReference type="Gene3D" id="1.10.10.10">
    <property type="entry name" value="Winged helix-like DNA-binding domain superfamily/Winged helix DNA-binding domain"/>
    <property type="match status" value="1"/>
</dbReference>
<dbReference type="EMBL" id="LT907782">
    <property type="protein sequence ID" value="SNX58807.1"/>
    <property type="molecule type" value="Genomic_DNA"/>
</dbReference>
<dbReference type="GO" id="GO:0016987">
    <property type="term" value="F:sigma factor activity"/>
    <property type="evidence" value="ECO:0007669"/>
    <property type="project" value="UniProtKB-KW"/>
</dbReference>